<accession>A0A4W3H5I2</accession>
<reference evidence="6" key="4">
    <citation type="submission" date="2025-08" db="UniProtKB">
        <authorList>
            <consortium name="Ensembl"/>
        </authorList>
    </citation>
    <scope>IDENTIFICATION</scope>
</reference>
<reference evidence="7" key="3">
    <citation type="journal article" date="2014" name="Nature">
        <title>Elephant shark genome provides unique insights into gnathostome evolution.</title>
        <authorList>
            <consortium name="International Elephant Shark Genome Sequencing Consortium"/>
            <person name="Venkatesh B."/>
            <person name="Lee A.P."/>
            <person name="Ravi V."/>
            <person name="Maurya A.K."/>
            <person name="Lian M.M."/>
            <person name="Swann J.B."/>
            <person name="Ohta Y."/>
            <person name="Flajnik M.F."/>
            <person name="Sutoh Y."/>
            <person name="Kasahara M."/>
            <person name="Hoon S."/>
            <person name="Gangu V."/>
            <person name="Roy S.W."/>
            <person name="Irimia M."/>
            <person name="Korzh V."/>
            <person name="Kondrychyn I."/>
            <person name="Lim Z.W."/>
            <person name="Tay B.H."/>
            <person name="Tohari S."/>
            <person name="Kong K.W."/>
            <person name="Ho S."/>
            <person name="Lorente-Galdos B."/>
            <person name="Quilez J."/>
            <person name="Marques-Bonet T."/>
            <person name="Raney B.J."/>
            <person name="Ingham P.W."/>
            <person name="Tay A."/>
            <person name="Hillier L.W."/>
            <person name="Minx P."/>
            <person name="Boehm T."/>
            <person name="Wilson R.K."/>
            <person name="Brenner S."/>
            <person name="Warren W.C."/>
        </authorList>
    </citation>
    <scope>NUCLEOTIDE SEQUENCE [LARGE SCALE GENOMIC DNA]</scope>
</reference>
<evidence type="ECO:0000256" key="4">
    <source>
        <dbReference type="ARBA" id="ARBA00023098"/>
    </source>
</evidence>
<dbReference type="GO" id="GO:0005737">
    <property type="term" value="C:cytoplasm"/>
    <property type="evidence" value="ECO:0007669"/>
    <property type="project" value="TreeGrafter"/>
</dbReference>
<keyword evidence="2" id="KW-0808">Transferase</keyword>
<sequence length="131" mass="14940">TGRAPELKPGDLIKIFRGKFKHWAVYVGIGHVVHIMVQEHVWLAHLVACAMGMDYFRVNNERDGVRFLQAAEVIVGNTEQLVGLKVEYSATGANCQHLSRSKMLHCCCINICCLTMHRKSCNKYLFFKKLF</sequence>
<reference evidence="6" key="5">
    <citation type="submission" date="2025-09" db="UniProtKB">
        <authorList>
            <consortium name="Ensembl"/>
        </authorList>
    </citation>
    <scope>IDENTIFICATION</scope>
</reference>
<dbReference type="GO" id="GO:0004623">
    <property type="term" value="F:phospholipase A2 activity"/>
    <property type="evidence" value="ECO:0007669"/>
    <property type="project" value="TreeGrafter"/>
</dbReference>
<dbReference type="InParanoid" id="A0A4W3H5I2"/>
<dbReference type="Pfam" id="PF04970">
    <property type="entry name" value="LRAT"/>
    <property type="match status" value="1"/>
</dbReference>
<keyword evidence="7" id="KW-1185">Reference proteome</keyword>
<evidence type="ECO:0000259" key="5">
    <source>
        <dbReference type="Pfam" id="PF04970"/>
    </source>
</evidence>
<dbReference type="GO" id="GO:0008970">
    <property type="term" value="F:phospholipase A1 activity"/>
    <property type="evidence" value="ECO:0007669"/>
    <property type="project" value="TreeGrafter"/>
</dbReference>
<dbReference type="GO" id="GO:0016410">
    <property type="term" value="F:N-acyltransferase activity"/>
    <property type="evidence" value="ECO:0007669"/>
    <property type="project" value="TreeGrafter"/>
</dbReference>
<dbReference type="InterPro" id="IPR051496">
    <property type="entry name" value="H-rev107_PLA/AT"/>
</dbReference>
<reference evidence="7" key="2">
    <citation type="journal article" date="2007" name="PLoS Biol.">
        <title>Survey sequencing and comparative analysis of the elephant shark (Callorhinchus milii) genome.</title>
        <authorList>
            <person name="Venkatesh B."/>
            <person name="Kirkness E.F."/>
            <person name="Loh Y.H."/>
            <person name="Halpern A.L."/>
            <person name="Lee A.P."/>
            <person name="Johnson J."/>
            <person name="Dandona N."/>
            <person name="Viswanathan L.D."/>
            <person name="Tay A."/>
            <person name="Venter J.C."/>
            <person name="Strausberg R.L."/>
            <person name="Brenner S."/>
        </authorList>
    </citation>
    <scope>NUCLEOTIDE SEQUENCE [LARGE SCALE GENOMIC DNA]</scope>
</reference>
<dbReference type="PANTHER" id="PTHR13943:SF77">
    <property type="entry name" value="LRAT DOMAIN-CONTAINING PROTEIN"/>
    <property type="match status" value="1"/>
</dbReference>
<feature type="domain" description="LRAT" evidence="5">
    <location>
        <begin position="6"/>
        <end position="98"/>
    </location>
</feature>
<name>A0A4W3H5I2_CALMI</name>
<evidence type="ECO:0000313" key="6">
    <source>
        <dbReference type="Ensembl" id="ENSCMIP00000010610.1"/>
    </source>
</evidence>
<evidence type="ECO:0000256" key="3">
    <source>
        <dbReference type="ARBA" id="ARBA00022801"/>
    </source>
</evidence>
<evidence type="ECO:0000256" key="1">
    <source>
        <dbReference type="ARBA" id="ARBA00007824"/>
    </source>
</evidence>
<dbReference type="STRING" id="7868.ENSCMIP00000010610"/>
<reference evidence="7" key="1">
    <citation type="journal article" date="2006" name="Science">
        <title>Ancient noncoding elements conserved in the human genome.</title>
        <authorList>
            <person name="Venkatesh B."/>
            <person name="Kirkness E.F."/>
            <person name="Loh Y.H."/>
            <person name="Halpern A.L."/>
            <person name="Lee A.P."/>
            <person name="Johnson J."/>
            <person name="Dandona N."/>
            <person name="Viswanathan L.D."/>
            <person name="Tay A."/>
            <person name="Venter J.C."/>
            <person name="Strausberg R.L."/>
            <person name="Brenner S."/>
        </authorList>
    </citation>
    <scope>NUCLEOTIDE SEQUENCE [LARGE SCALE GENOMIC DNA]</scope>
</reference>
<comment type="similarity">
    <text evidence="1">Belongs to the H-rev107 family.</text>
</comment>
<dbReference type="Proteomes" id="UP000314986">
    <property type="component" value="Unassembled WGS sequence"/>
</dbReference>
<dbReference type="GO" id="GO:0070292">
    <property type="term" value="P:N-acylphosphatidylethanolamine metabolic process"/>
    <property type="evidence" value="ECO:0007669"/>
    <property type="project" value="TreeGrafter"/>
</dbReference>
<organism evidence="6 7">
    <name type="scientific">Callorhinchus milii</name>
    <name type="common">Ghost shark</name>
    <dbReference type="NCBI Taxonomy" id="7868"/>
    <lineage>
        <taxon>Eukaryota</taxon>
        <taxon>Metazoa</taxon>
        <taxon>Chordata</taxon>
        <taxon>Craniata</taxon>
        <taxon>Vertebrata</taxon>
        <taxon>Chondrichthyes</taxon>
        <taxon>Holocephali</taxon>
        <taxon>Chimaeriformes</taxon>
        <taxon>Callorhinchidae</taxon>
        <taxon>Callorhinchus</taxon>
    </lineage>
</organism>
<keyword evidence="4" id="KW-0443">Lipid metabolism</keyword>
<keyword evidence="3" id="KW-0378">Hydrolase</keyword>
<evidence type="ECO:0000313" key="7">
    <source>
        <dbReference type="Proteomes" id="UP000314986"/>
    </source>
</evidence>
<dbReference type="InterPro" id="IPR007053">
    <property type="entry name" value="LRAT_dom"/>
</dbReference>
<dbReference type="Ensembl" id="ENSCMIT00000010885.1">
    <property type="protein sequence ID" value="ENSCMIP00000010610.1"/>
    <property type="gene ID" value="ENSCMIG00000005592.1"/>
</dbReference>
<proteinExistence type="inferred from homology"/>
<dbReference type="AlphaFoldDB" id="A0A4W3H5I2"/>
<dbReference type="PANTHER" id="PTHR13943">
    <property type="entry name" value="HRAS-LIKE SUPPRESSOR - RELATED"/>
    <property type="match status" value="1"/>
</dbReference>
<dbReference type="Gene3D" id="3.90.1720.10">
    <property type="entry name" value="endopeptidase domain like (from Nostoc punctiforme)"/>
    <property type="match status" value="1"/>
</dbReference>
<protein>
    <recommendedName>
        <fullName evidence="5">LRAT domain-containing protein</fullName>
    </recommendedName>
</protein>
<evidence type="ECO:0000256" key="2">
    <source>
        <dbReference type="ARBA" id="ARBA00022679"/>
    </source>
</evidence>